<dbReference type="InterPro" id="IPR003096">
    <property type="entry name" value="SM22_calponin"/>
</dbReference>
<feature type="domain" description="Calponin-homology (CH)" evidence="1">
    <location>
        <begin position="1"/>
        <end position="108"/>
    </location>
</feature>
<proteinExistence type="predicted"/>
<dbReference type="EMBL" id="HBIW01008900">
    <property type="protein sequence ID" value="CAE0692131.1"/>
    <property type="molecule type" value="Transcribed_RNA"/>
</dbReference>
<dbReference type="Pfam" id="PF00307">
    <property type="entry name" value="CH"/>
    <property type="match status" value="1"/>
</dbReference>
<dbReference type="InterPro" id="IPR036872">
    <property type="entry name" value="CH_dom_sf"/>
</dbReference>
<evidence type="ECO:0000313" key="2">
    <source>
        <dbReference type="EMBL" id="CAE0692131.1"/>
    </source>
</evidence>
<dbReference type="InterPro" id="IPR050606">
    <property type="entry name" value="Calponin-like"/>
</dbReference>
<dbReference type="SMART" id="SM00033">
    <property type="entry name" value="CH"/>
    <property type="match status" value="1"/>
</dbReference>
<dbReference type="GO" id="GO:0007015">
    <property type="term" value="P:actin filament organization"/>
    <property type="evidence" value="ECO:0007669"/>
    <property type="project" value="TreeGrafter"/>
</dbReference>
<dbReference type="PRINTS" id="PR00888">
    <property type="entry name" value="SM22CALPONIN"/>
</dbReference>
<dbReference type="GO" id="GO:0051015">
    <property type="term" value="F:actin filament binding"/>
    <property type="evidence" value="ECO:0007669"/>
    <property type="project" value="TreeGrafter"/>
</dbReference>
<sequence>MDDTEEAQAWIEAVTHDPFDDSLSFLANLKTGVRLCKLINAIKPGSVKKVSESTMAFRQIDNINMFLKGCQAMGMPASDCFGAKKLFDEGDCRKEVLNTLESLGGLCQAQGVAVPVFGKNKYATKNTRVWTDEQKLRQARADRGSMLMQGSSGTMERVGESSSGITFGNSAAGAGVGGMTLLSAGSADTMERVAGSQRGITFGNAAAGAGVGGDGTLLNVGSAGTMERVQGRKAGITFGNEAAGAGSGGGGTLVNAGSAATMERVQGRKAGIMFGNEAAGAGVGGGTTLVNAGSAASGGDGTLLNVGSAGTMERVQSKDGGITFGNQATGLPPPPPP</sequence>
<evidence type="ECO:0000259" key="1">
    <source>
        <dbReference type="PROSITE" id="PS50021"/>
    </source>
</evidence>
<reference evidence="2" key="1">
    <citation type="submission" date="2021-01" db="EMBL/GenBank/DDBJ databases">
        <authorList>
            <person name="Corre E."/>
            <person name="Pelletier E."/>
            <person name="Niang G."/>
            <person name="Scheremetjew M."/>
            <person name="Finn R."/>
            <person name="Kale V."/>
            <person name="Holt S."/>
            <person name="Cochrane G."/>
            <person name="Meng A."/>
            <person name="Brown T."/>
            <person name="Cohen L."/>
        </authorList>
    </citation>
    <scope>NUCLEOTIDE SEQUENCE</scope>
    <source>
        <strain evidence="2">CCMP1756</strain>
    </source>
</reference>
<dbReference type="AlphaFoldDB" id="A0A7S3ZS97"/>
<accession>A0A7S3ZS97</accession>
<dbReference type="PROSITE" id="PS50021">
    <property type="entry name" value="CH"/>
    <property type="match status" value="1"/>
</dbReference>
<name>A0A7S3ZS97_9STRA</name>
<gene>
    <name evidence="2" type="ORF">PCAL00307_LOCUS7567</name>
</gene>
<dbReference type="Gene3D" id="1.10.418.10">
    <property type="entry name" value="Calponin-like domain"/>
    <property type="match status" value="1"/>
</dbReference>
<dbReference type="SUPFAM" id="SSF47576">
    <property type="entry name" value="Calponin-homology domain, CH-domain"/>
    <property type="match status" value="1"/>
</dbReference>
<dbReference type="InterPro" id="IPR001715">
    <property type="entry name" value="CH_dom"/>
</dbReference>
<organism evidence="2">
    <name type="scientific">Pelagomonas calceolata</name>
    <dbReference type="NCBI Taxonomy" id="35677"/>
    <lineage>
        <taxon>Eukaryota</taxon>
        <taxon>Sar</taxon>
        <taxon>Stramenopiles</taxon>
        <taxon>Ochrophyta</taxon>
        <taxon>Pelagophyceae</taxon>
        <taxon>Pelagomonadales</taxon>
        <taxon>Pelagomonadaceae</taxon>
        <taxon>Pelagomonas</taxon>
    </lineage>
</organism>
<protein>
    <recommendedName>
        <fullName evidence="1">Calponin-homology (CH) domain-containing protein</fullName>
    </recommendedName>
</protein>
<dbReference type="GO" id="GO:0015629">
    <property type="term" value="C:actin cytoskeleton"/>
    <property type="evidence" value="ECO:0007669"/>
    <property type="project" value="TreeGrafter"/>
</dbReference>
<dbReference type="PANTHER" id="PTHR47385">
    <property type="entry name" value="CALPONIN"/>
    <property type="match status" value="1"/>
</dbReference>
<dbReference type="PANTHER" id="PTHR47385:SF14">
    <property type="entry name" value="TRANSGELIN"/>
    <property type="match status" value="1"/>
</dbReference>